<dbReference type="STRING" id="551995.SAMN05192574_103495"/>
<keyword evidence="1" id="KW-0547">Nucleotide-binding</keyword>
<protein>
    <submittedName>
        <fullName evidence="3">Uncharacterized protein</fullName>
    </submittedName>
</protein>
<dbReference type="GO" id="GO:0005525">
    <property type="term" value="F:GTP binding"/>
    <property type="evidence" value="ECO:0007669"/>
    <property type="project" value="UniProtKB-KW"/>
</dbReference>
<dbReference type="RefSeq" id="WP_091210816.1">
    <property type="nucleotide sequence ID" value="NZ_FOCL01000003.1"/>
</dbReference>
<sequence>MLIHKEIKGNELYLYMNGKLIYKRWLDTGASKVFDVMAYNKNTLVSIKDPEQQEKRELISVNALLKLKATENGGRRTGILSGYRPDHVFEYDANGNMIEAFIGDIRWDDGLAIEPGEERVVTVRFLPNLKIEQYLNIGRKWWIHEGARCLGEAELIEFL</sequence>
<name>A0A1H8HHR4_9SPHI</name>
<keyword evidence="4" id="KW-1185">Reference proteome</keyword>
<reference evidence="4" key="1">
    <citation type="submission" date="2016-10" db="EMBL/GenBank/DDBJ databases">
        <authorList>
            <person name="Varghese N."/>
            <person name="Submissions S."/>
        </authorList>
    </citation>
    <scope>NUCLEOTIDE SEQUENCE [LARGE SCALE GENOMIC DNA]</scope>
    <source>
        <strain evidence="4">Gh-48</strain>
    </source>
</reference>
<organism evidence="3 4">
    <name type="scientific">Mucilaginibacter gossypiicola</name>
    <dbReference type="NCBI Taxonomy" id="551995"/>
    <lineage>
        <taxon>Bacteria</taxon>
        <taxon>Pseudomonadati</taxon>
        <taxon>Bacteroidota</taxon>
        <taxon>Sphingobacteriia</taxon>
        <taxon>Sphingobacteriales</taxon>
        <taxon>Sphingobacteriaceae</taxon>
        <taxon>Mucilaginibacter</taxon>
    </lineage>
</organism>
<evidence type="ECO:0000313" key="3">
    <source>
        <dbReference type="EMBL" id="SEN55068.1"/>
    </source>
</evidence>
<dbReference type="SUPFAM" id="SSF50465">
    <property type="entry name" value="EF-Tu/eEF-1alpha/eIF2-gamma C-terminal domain"/>
    <property type="match status" value="1"/>
</dbReference>
<dbReference type="OrthoDB" id="1433539at2"/>
<evidence type="ECO:0000256" key="2">
    <source>
        <dbReference type="ARBA" id="ARBA00023134"/>
    </source>
</evidence>
<dbReference type="Gene3D" id="2.40.30.10">
    <property type="entry name" value="Translation factors"/>
    <property type="match status" value="1"/>
</dbReference>
<proteinExistence type="predicted"/>
<gene>
    <name evidence="3" type="ORF">SAMN05192574_103495</name>
</gene>
<accession>A0A1H8HHR4</accession>
<dbReference type="EMBL" id="FOCL01000003">
    <property type="protein sequence ID" value="SEN55068.1"/>
    <property type="molecule type" value="Genomic_DNA"/>
</dbReference>
<evidence type="ECO:0000313" key="4">
    <source>
        <dbReference type="Proteomes" id="UP000198942"/>
    </source>
</evidence>
<dbReference type="Proteomes" id="UP000198942">
    <property type="component" value="Unassembled WGS sequence"/>
</dbReference>
<dbReference type="InterPro" id="IPR009001">
    <property type="entry name" value="Transl_elong_EF1A/Init_IF2_C"/>
</dbReference>
<keyword evidence="2" id="KW-0342">GTP-binding</keyword>
<dbReference type="AlphaFoldDB" id="A0A1H8HHR4"/>
<evidence type="ECO:0000256" key="1">
    <source>
        <dbReference type="ARBA" id="ARBA00022741"/>
    </source>
</evidence>